<organism evidence="1 2">
    <name type="scientific">Trifolium pratense</name>
    <name type="common">Red clover</name>
    <dbReference type="NCBI Taxonomy" id="57577"/>
    <lineage>
        <taxon>Eukaryota</taxon>
        <taxon>Viridiplantae</taxon>
        <taxon>Streptophyta</taxon>
        <taxon>Embryophyta</taxon>
        <taxon>Tracheophyta</taxon>
        <taxon>Spermatophyta</taxon>
        <taxon>Magnoliopsida</taxon>
        <taxon>eudicotyledons</taxon>
        <taxon>Gunneridae</taxon>
        <taxon>Pentapetalae</taxon>
        <taxon>rosids</taxon>
        <taxon>fabids</taxon>
        <taxon>Fabales</taxon>
        <taxon>Fabaceae</taxon>
        <taxon>Papilionoideae</taxon>
        <taxon>50 kb inversion clade</taxon>
        <taxon>NPAAA clade</taxon>
        <taxon>Hologalegina</taxon>
        <taxon>IRL clade</taxon>
        <taxon>Trifolieae</taxon>
        <taxon>Trifolium</taxon>
    </lineage>
</organism>
<dbReference type="EMBL" id="ASHM01006542">
    <property type="protein sequence ID" value="PNY14042.1"/>
    <property type="molecule type" value="Genomic_DNA"/>
</dbReference>
<proteinExistence type="predicted"/>
<sequence>RVHICIKVEGLMPCELMLKPVGGLMPCEPMLKPVGGLMPCEPTLKICWGLDALIGTTCTPHSQVV</sequence>
<reference evidence="1 2" key="1">
    <citation type="journal article" date="2014" name="Am. J. Bot.">
        <title>Genome assembly and annotation for red clover (Trifolium pratense; Fabaceae).</title>
        <authorList>
            <person name="Istvanek J."/>
            <person name="Jaros M."/>
            <person name="Krenek A."/>
            <person name="Repkova J."/>
        </authorList>
    </citation>
    <scope>NUCLEOTIDE SEQUENCE [LARGE SCALE GENOMIC DNA]</scope>
    <source>
        <strain evidence="2">cv. Tatra</strain>
        <tissue evidence="1">Young leaves</tissue>
    </source>
</reference>
<gene>
    <name evidence="1" type="ORF">L195_g010713</name>
</gene>
<name>A0A2K3PFH9_TRIPR</name>
<accession>A0A2K3PFH9</accession>
<reference evidence="1 2" key="2">
    <citation type="journal article" date="2017" name="Front. Plant Sci.">
        <title>Gene Classification and Mining of Molecular Markers Useful in Red Clover (Trifolium pratense) Breeding.</title>
        <authorList>
            <person name="Istvanek J."/>
            <person name="Dluhosova J."/>
            <person name="Dluhos P."/>
            <person name="Patkova L."/>
            <person name="Nedelnik J."/>
            <person name="Repkova J."/>
        </authorList>
    </citation>
    <scope>NUCLEOTIDE SEQUENCE [LARGE SCALE GENOMIC DNA]</scope>
    <source>
        <strain evidence="2">cv. Tatra</strain>
        <tissue evidence="1">Young leaves</tissue>
    </source>
</reference>
<protein>
    <submittedName>
        <fullName evidence="1">Uncharacterized protein</fullName>
    </submittedName>
</protein>
<dbReference type="AlphaFoldDB" id="A0A2K3PFH9"/>
<comment type="caution">
    <text evidence="1">The sequence shown here is derived from an EMBL/GenBank/DDBJ whole genome shotgun (WGS) entry which is preliminary data.</text>
</comment>
<evidence type="ECO:0000313" key="2">
    <source>
        <dbReference type="Proteomes" id="UP000236291"/>
    </source>
</evidence>
<feature type="non-terminal residue" evidence="1">
    <location>
        <position position="1"/>
    </location>
</feature>
<evidence type="ECO:0000313" key="1">
    <source>
        <dbReference type="EMBL" id="PNY14042.1"/>
    </source>
</evidence>
<dbReference type="Proteomes" id="UP000236291">
    <property type="component" value="Unassembled WGS sequence"/>
</dbReference>